<comment type="caution">
    <text evidence="3">The sequence shown here is derived from an EMBL/GenBank/DDBJ whole genome shotgun (WGS) entry which is preliminary data.</text>
</comment>
<dbReference type="InParanoid" id="A0A0V0R3C3"/>
<dbReference type="AlphaFoldDB" id="A0A0V0R3C3"/>
<keyword evidence="1" id="KW-0853">WD repeat</keyword>
<name>A0A0V0R3C3_PSEPJ</name>
<dbReference type="EMBL" id="LDAU01000058">
    <property type="protein sequence ID" value="KRX08693.1"/>
    <property type="molecule type" value="Genomic_DNA"/>
</dbReference>
<dbReference type="PANTHER" id="PTHR11227">
    <property type="entry name" value="WD-REPEAT PROTEIN INTERACTING WITH PHOSPHOINOSIDES WIPI -RELATED"/>
    <property type="match status" value="1"/>
</dbReference>
<evidence type="ECO:0000256" key="2">
    <source>
        <dbReference type="ARBA" id="ARBA00022737"/>
    </source>
</evidence>
<reference evidence="3 4" key="1">
    <citation type="journal article" date="2015" name="Sci. Rep.">
        <title>Genome of the facultative scuticociliatosis pathogen Pseudocohnilembus persalinus provides insight into its virulence through horizontal gene transfer.</title>
        <authorList>
            <person name="Xiong J."/>
            <person name="Wang G."/>
            <person name="Cheng J."/>
            <person name="Tian M."/>
            <person name="Pan X."/>
            <person name="Warren A."/>
            <person name="Jiang C."/>
            <person name="Yuan D."/>
            <person name="Miao W."/>
        </authorList>
    </citation>
    <scope>NUCLEOTIDE SEQUENCE [LARGE SCALE GENOMIC DNA]</scope>
    <source>
        <strain evidence="3">36N120E</strain>
    </source>
</reference>
<dbReference type="InterPro" id="IPR036322">
    <property type="entry name" value="WD40_repeat_dom_sf"/>
</dbReference>
<accession>A0A0V0R3C3</accession>
<dbReference type="SUPFAM" id="SSF50978">
    <property type="entry name" value="WD40 repeat-like"/>
    <property type="match status" value="1"/>
</dbReference>
<dbReference type="Proteomes" id="UP000054937">
    <property type="component" value="Unassembled WGS sequence"/>
</dbReference>
<sequence length="111" mass="12339">MSYRSEVKAVKLKADRIVVILESKIFVYNFSDLRLLEHIQTCPNPLGLCSLNTEGDQSIMACPDGEVGYVNILLWGQGKKQVIKAHQSVLSCLQLNPEVLTAELFTFSVSP</sequence>
<evidence type="ECO:0000313" key="4">
    <source>
        <dbReference type="Proteomes" id="UP000054937"/>
    </source>
</evidence>
<protein>
    <submittedName>
        <fullName evidence="3">WD40-repeat-containing domain</fullName>
    </submittedName>
</protein>
<gene>
    <name evidence="3" type="ORF">PPERSA_08004</name>
</gene>
<keyword evidence="4" id="KW-1185">Reference proteome</keyword>
<keyword evidence="2" id="KW-0677">Repeat</keyword>
<dbReference type="InterPro" id="IPR048720">
    <property type="entry name" value="PROPPIN"/>
</dbReference>
<evidence type="ECO:0000313" key="3">
    <source>
        <dbReference type="EMBL" id="KRX08693.1"/>
    </source>
</evidence>
<proteinExistence type="predicted"/>
<dbReference type="Pfam" id="PF21032">
    <property type="entry name" value="PROPPIN"/>
    <property type="match status" value="1"/>
</dbReference>
<evidence type="ECO:0000256" key="1">
    <source>
        <dbReference type="ARBA" id="ARBA00022574"/>
    </source>
</evidence>
<dbReference type="OrthoDB" id="1667587at2759"/>
<organism evidence="3 4">
    <name type="scientific">Pseudocohnilembus persalinus</name>
    <name type="common">Ciliate</name>
    <dbReference type="NCBI Taxonomy" id="266149"/>
    <lineage>
        <taxon>Eukaryota</taxon>
        <taxon>Sar</taxon>
        <taxon>Alveolata</taxon>
        <taxon>Ciliophora</taxon>
        <taxon>Intramacronucleata</taxon>
        <taxon>Oligohymenophorea</taxon>
        <taxon>Scuticociliatia</taxon>
        <taxon>Philasterida</taxon>
        <taxon>Pseudocohnilembidae</taxon>
        <taxon>Pseudocohnilembus</taxon>
    </lineage>
</organism>